<evidence type="ECO:0000313" key="1">
    <source>
        <dbReference type="EMBL" id="QLG05137.1"/>
    </source>
</evidence>
<keyword evidence="1" id="KW-0614">Plasmid</keyword>
<reference evidence="1" key="1">
    <citation type="submission" date="2019-12" db="EMBL/GenBank/DDBJ databases">
        <title>Compelete sequence of pSE5369-VIM.</title>
        <authorList>
            <person name="Zhou D."/>
        </authorList>
    </citation>
    <scope>NUCLEOTIDE SEQUENCE</scope>
    <source>
        <strain evidence="1">SE5369</strain>
        <plasmid evidence="1">pSE5369-VIM</plasmid>
    </source>
</reference>
<protein>
    <submittedName>
        <fullName evidence="1">Uncharacterized protein</fullName>
    </submittedName>
</protein>
<geneLocation type="plasmid" evidence="1">
    <name>pSE5369-VIM</name>
</geneLocation>
<dbReference type="EMBL" id="MN894888">
    <property type="protein sequence ID" value="QLG05137.1"/>
    <property type="molecule type" value="Genomic_DNA"/>
</dbReference>
<proteinExistence type="predicted"/>
<sequence length="40" mass="4331">MLGNGWEAHSGLMMQLVSKEISVSERMVGPPFGFPGMPPK</sequence>
<dbReference type="AlphaFoldDB" id="A0A7S6C854"/>
<name>A0A7S6C854_PSEAI</name>
<organism evidence="1">
    <name type="scientific">Pseudomonas aeruginosa</name>
    <dbReference type="NCBI Taxonomy" id="287"/>
    <lineage>
        <taxon>Bacteria</taxon>
        <taxon>Pseudomonadati</taxon>
        <taxon>Pseudomonadota</taxon>
        <taxon>Gammaproteobacteria</taxon>
        <taxon>Pseudomonadales</taxon>
        <taxon>Pseudomonadaceae</taxon>
        <taxon>Pseudomonas</taxon>
    </lineage>
</organism>
<accession>A0A7S6C854</accession>